<keyword evidence="2" id="KW-1185">Reference proteome</keyword>
<dbReference type="Proteomes" id="UP000001307">
    <property type="component" value="Unassembled WGS sequence"/>
</dbReference>
<dbReference type="EMBL" id="FN653083">
    <property type="protein sequence ID" value="CBY11366.1"/>
    <property type="molecule type" value="Genomic_DNA"/>
</dbReference>
<accession>E4XNC8</accession>
<feature type="non-terminal residue" evidence="1">
    <location>
        <position position="1"/>
    </location>
</feature>
<proteinExistence type="predicted"/>
<dbReference type="InParanoid" id="E4XNC8"/>
<gene>
    <name evidence="1" type="ORF">GSOID_T00015685001</name>
</gene>
<organism evidence="1">
    <name type="scientific">Oikopleura dioica</name>
    <name type="common">Tunicate</name>
    <dbReference type="NCBI Taxonomy" id="34765"/>
    <lineage>
        <taxon>Eukaryota</taxon>
        <taxon>Metazoa</taxon>
        <taxon>Chordata</taxon>
        <taxon>Tunicata</taxon>
        <taxon>Appendicularia</taxon>
        <taxon>Copelata</taxon>
        <taxon>Oikopleuridae</taxon>
        <taxon>Oikopleura</taxon>
    </lineage>
</organism>
<dbReference type="AlphaFoldDB" id="E4XNC8"/>
<reference evidence="1" key="1">
    <citation type="journal article" date="2010" name="Science">
        <title>Plasticity of animal genome architecture unmasked by rapid evolution of a pelagic tunicate.</title>
        <authorList>
            <person name="Denoeud F."/>
            <person name="Henriet S."/>
            <person name="Mungpakdee S."/>
            <person name="Aury J.M."/>
            <person name="Da Silva C."/>
            <person name="Brinkmann H."/>
            <person name="Mikhaleva J."/>
            <person name="Olsen L.C."/>
            <person name="Jubin C."/>
            <person name="Canestro C."/>
            <person name="Bouquet J.M."/>
            <person name="Danks G."/>
            <person name="Poulain J."/>
            <person name="Campsteijn C."/>
            <person name="Adamski M."/>
            <person name="Cross I."/>
            <person name="Yadetie F."/>
            <person name="Muffato M."/>
            <person name="Louis A."/>
            <person name="Butcher S."/>
            <person name="Tsagkogeorga G."/>
            <person name="Konrad A."/>
            <person name="Singh S."/>
            <person name="Jensen M.F."/>
            <person name="Cong E.H."/>
            <person name="Eikeseth-Otteraa H."/>
            <person name="Noel B."/>
            <person name="Anthouard V."/>
            <person name="Porcel B.M."/>
            <person name="Kachouri-Lafond R."/>
            <person name="Nishino A."/>
            <person name="Ugolini M."/>
            <person name="Chourrout P."/>
            <person name="Nishida H."/>
            <person name="Aasland R."/>
            <person name="Huzurbazar S."/>
            <person name="Westhof E."/>
            <person name="Delsuc F."/>
            <person name="Lehrach H."/>
            <person name="Reinhardt R."/>
            <person name="Weissenbach J."/>
            <person name="Roy S.W."/>
            <person name="Artiguenave F."/>
            <person name="Postlethwait J.H."/>
            <person name="Manak J.R."/>
            <person name="Thompson E.M."/>
            <person name="Jaillon O."/>
            <person name="Du Pasquier L."/>
            <person name="Boudinot P."/>
            <person name="Liberles D.A."/>
            <person name="Volff J.N."/>
            <person name="Philippe H."/>
            <person name="Lenhard B."/>
            <person name="Roest Crollius H."/>
            <person name="Wincker P."/>
            <person name="Chourrout D."/>
        </authorList>
    </citation>
    <scope>NUCLEOTIDE SEQUENCE [LARGE SCALE GENOMIC DNA]</scope>
</reference>
<protein>
    <submittedName>
        <fullName evidence="1">Uncharacterized protein</fullName>
    </submittedName>
</protein>
<evidence type="ECO:0000313" key="1">
    <source>
        <dbReference type="EMBL" id="CBY11366.1"/>
    </source>
</evidence>
<sequence length="21" mass="2652">VLEELQNEFFNDLRRIIVKIY</sequence>
<evidence type="ECO:0000313" key="2">
    <source>
        <dbReference type="Proteomes" id="UP000001307"/>
    </source>
</evidence>
<name>E4XNC8_OIKDI</name>